<dbReference type="RefSeq" id="WP_168629260.1">
    <property type="nucleotide sequence ID" value="NZ_JAAXOX010000002.1"/>
</dbReference>
<evidence type="ECO:0000256" key="1">
    <source>
        <dbReference type="ARBA" id="ARBA00023450"/>
    </source>
</evidence>
<evidence type="ECO:0000256" key="2">
    <source>
        <dbReference type="SAM" id="MobiDB-lite"/>
    </source>
</evidence>
<dbReference type="InterPro" id="IPR003615">
    <property type="entry name" value="HNH_nuc"/>
</dbReference>
<dbReference type="EMBL" id="JAAXOX010000002">
    <property type="protein sequence ID" value="NKY22157.1"/>
    <property type="molecule type" value="Genomic_DNA"/>
</dbReference>
<dbReference type="Gene3D" id="1.10.30.50">
    <property type="match status" value="1"/>
</dbReference>
<reference evidence="4 5" key="1">
    <citation type="submission" date="2020-04" db="EMBL/GenBank/DDBJ databases">
        <title>MicrobeNet Type strains.</title>
        <authorList>
            <person name="Nicholson A.C."/>
        </authorList>
    </citation>
    <scope>NUCLEOTIDE SEQUENCE [LARGE SCALE GENOMIC DNA]</scope>
    <source>
        <strain evidence="4 5">ATCC BAA-788</strain>
    </source>
</reference>
<sequence length="620" mass="66473">MALDLREYDLRELPVRSGARVFTDPWDVGGDLWWLEDGGLPEPVEDVPPRWVEDPVLAARVAAEQTAADPTLDPRAQVEEMLAENGPVLARMLANLDPVAVDLLDLPAVAEAAARLESWAHAVSARVAAELAERDEMNPVWPEYAGNVHRPNTAADELAIYLNIGRRSAQTLVDEGLAYQRHLPGTGQALRTGRIDTARARVMVRRLAGVDLFTAEEVETTVLPGAPERTAAQLSRDIDRALLRVDPDGGAIRRRRGRADRHVARPKPLGDGMAGVWAFLPAQDAARLDQALDASAHALSHGGDQRTLAQLRADALLDAALVGPAWAPLLPEHGAGTHHGATRFTGADTDRVGIESVTGEDYATEPGHRAAAGHRAPSVTRPRVEVRITVPLSTLIGTDQEPADMDGHGPIDAATARALAAGGVWRRLVTDPLSGAVLDVGRTRYRPPQELADHVIARDRTCARPGCTVPAVACDLDHTIPFGDGGPTAATNLAPLCRRDHLLRTHAGHHIEQTAAGQIIWTTPTRRYVSVPGRDGYHRMLRERPGEPTGTRTGQPAGPTEATYEPARPTTAGVERARPTTAADQRARPTTATNEHALLAAGTHPPAHPSADADDEIIPF</sequence>
<dbReference type="SMART" id="SM00507">
    <property type="entry name" value="HNHc"/>
    <property type="match status" value="1"/>
</dbReference>
<dbReference type="GO" id="GO:0004519">
    <property type="term" value="F:endonuclease activity"/>
    <property type="evidence" value="ECO:0007669"/>
    <property type="project" value="InterPro"/>
</dbReference>
<name>A0A7X6KTV8_9CELL</name>
<feature type="domain" description="HNH nuclease" evidence="3">
    <location>
        <begin position="450"/>
        <end position="502"/>
    </location>
</feature>
<keyword evidence="5" id="KW-1185">Reference proteome</keyword>
<evidence type="ECO:0000313" key="5">
    <source>
        <dbReference type="Proteomes" id="UP000581206"/>
    </source>
</evidence>
<evidence type="ECO:0000259" key="3">
    <source>
        <dbReference type="SMART" id="SM00507"/>
    </source>
</evidence>
<dbReference type="InterPro" id="IPR003870">
    <property type="entry name" value="DUF222"/>
</dbReference>
<dbReference type="CDD" id="cd00085">
    <property type="entry name" value="HNHc"/>
    <property type="match status" value="1"/>
</dbReference>
<organism evidence="4 5">
    <name type="scientific">Cellulomonas denverensis</name>
    <dbReference type="NCBI Taxonomy" id="264297"/>
    <lineage>
        <taxon>Bacteria</taxon>
        <taxon>Bacillati</taxon>
        <taxon>Actinomycetota</taxon>
        <taxon>Actinomycetes</taxon>
        <taxon>Micrococcales</taxon>
        <taxon>Cellulomonadaceae</taxon>
        <taxon>Cellulomonas</taxon>
    </lineage>
</organism>
<feature type="region of interest" description="Disordered" evidence="2">
    <location>
        <begin position="538"/>
        <end position="620"/>
    </location>
</feature>
<dbReference type="GO" id="GO:0003676">
    <property type="term" value="F:nucleic acid binding"/>
    <property type="evidence" value="ECO:0007669"/>
    <property type="project" value="InterPro"/>
</dbReference>
<dbReference type="GO" id="GO:0008270">
    <property type="term" value="F:zinc ion binding"/>
    <property type="evidence" value="ECO:0007669"/>
    <property type="project" value="InterPro"/>
</dbReference>
<evidence type="ECO:0000313" key="4">
    <source>
        <dbReference type="EMBL" id="NKY22157.1"/>
    </source>
</evidence>
<comment type="caution">
    <text evidence="4">The sequence shown here is derived from an EMBL/GenBank/DDBJ whole genome shotgun (WGS) entry which is preliminary data.</text>
</comment>
<comment type="similarity">
    <text evidence="1">Belongs to the Rv1128c/1148c/1588c/1702c/1945/3466 family.</text>
</comment>
<dbReference type="AlphaFoldDB" id="A0A7X6KTV8"/>
<dbReference type="Pfam" id="PF02720">
    <property type="entry name" value="DUF222"/>
    <property type="match status" value="1"/>
</dbReference>
<protein>
    <submittedName>
        <fullName evidence="4">DUF222 domain-containing protein</fullName>
    </submittedName>
</protein>
<dbReference type="InterPro" id="IPR002711">
    <property type="entry name" value="HNH"/>
</dbReference>
<accession>A0A7X6KTV8</accession>
<dbReference type="Pfam" id="PF01844">
    <property type="entry name" value="HNH"/>
    <property type="match status" value="1"/>
</dbReference>
<dbReference type="Proteomes" id="UP000581206">
    <property type="component" value="Unassembled WGS sequence"/>
</dbReference>
<proteinExistence type="inferred from homology"/>
<gene>
    <name evidence="4" type="ORF">HGA03_05690</name>
</gene>